<dbReference type="RefSeq" id="WP_276656366.1">
    <property type="nucleotide sequence ID" value="NZ_SSFD01000014.1"/>
</dbReference>
<gene>
    <name evidence="3" type="ORF">E6Q80_00920</name>
</gene>
<dbReference type="InterPro" id="IPR052713">
    <property type="entry name" value="FeoA"/>
</dbReference>
<evidence type="ECO:0000256" key="1">
    <source>
        <dbReference type="ARBA" id="ARBA00023004"/>
    </source>
</evidence>
<sequence>MMLKQLAVGDRAKISGFAEAGGPYRRKLLSMGLTPGAELEVVRVAPMGDPVEIRVRGFALTLRKGEADALNVDKL</sequence>
<protein>
    <submittedName>
        <fullName evidence="3">Ferrous iron transport protein A</fullName>
    </submittedName>
</protein>
<name>A0A5C7TAT6_THASP</name>
<evidence type="ECO:0000313" key="4">
    <source>
        <dbReference type="Proteomes" id="UP000321192"/>
    </source>
</evidence>
<evidence type="ECO:0000259" key="2">
    <source>
        <dbReference type="SMART" id="SM00899"/>
    </source>
</evidence>
<dbReference type="PANTHER" id="PTHR42954">
    <property type="entry name" value="FE(2+) TRANSPORT PROTEIN A"/>
    <property type="match status" value="1"/>
</dbReference>
<dbReference type="InterPro" id="IPR008988">
    <property type="entry name" value="Transcriptional_repressor_C"/>
</dbReference>
<dbReference type="InterPro" id="IPR007167">
    <property type="entry name" value="Fe-transptr_FeoA-like"/>
</dbReference>
<evidence type="ECO:0000313" key="3">
    <source>
        <dbReference type="EMBL" id="TXH92205.1"/>
    </source>
</evidence>
<dbReference type="InterPro" id="IPR038157">
    <property type="entry name" value="FeoA_core_dom"/>
</dbReference>
<keyword evidence="1" id="KW-0408">Iron</keyword>
<comment type="caution">
    <text evidence="3">The sequence shown here is derived from an EMBL/GenBank/DDBJ whole genome shotgun (WGS) entry which is preliminary data.</text>
</comment>
<reference evidence="3 4" key="1">
    <citation type="submission" date="2018-09" db="EMBL/GenBank/DDBJ databases">
        <title>Metagenome Assembled Genomes from an Advanced Water Purification Facility.</title>
        <authorList>
            <person name="Stamps B.W."/>
            <person name="Spear J.R."/>
        </authorList>
    </citation>
    <scope>NUCLEOTIDE SEQUENCE [LARGE SCALE GENOMIC DNA]</scope>
    <source>
        <strain evidence="3">Bin_27_1</strain>
    </source>
</reference>
<dbReference type="PANTHER" id="PTHR42954:SF2">
    <property type="entry name" value="FE(2+) TRANSPORT PROTEIN A"/>
    <property type="match status" value="1"/>
</dbReference>
<dbReference type="Gene3D" id="2.30.30.90">
    <property type="match status" value="1"/>
</dbReference>
<organism evidence="3 4">
    <name type="scientific">Thauera aminoaromatica</name>
    <dbReference type="NCBI Taxonomy" id="164330"/>
    <lineage>
        <taxon>Bacteria</taxon>
        <taxon>Pseudomonadati</taxon>
        <taxon>Pseudomonadota</taxon>
        <taxon>Betaproteobacteria</taxon>
        <taxon>Rhodocyclales</taxon>
        <taxon>Zoogloeaceae</taxon>
        <taxon>Thauera</taxon>
    </lineage>
</organism>
<dbReference type="SUPFAM" id="SSF50037">
    <property type="entry name" value="C-terminal domain of transcriptional repressors"/>
    <property type="match status" value="1"/>
</dbReference>
<dbReference type="AlphaFoldDB" id="A0A5C7TAT6"/>
<proteinExistence type="predicted"/>
<dbReference type="GO" id="GO:0046914">
    <property type="term" value="F:transition metal ion binding"/>
    <property type="evidence" value="ECO:0007669"/>
    <property type="project" value="InterPro"/>
</dbReference>
<dbReference type="Proteomes" id="UP000321192">
    <property type="component" value="Unassembled WGS sequence"/>
</dbReference>
<dbReference type="Pfam" id="PF04023">
    <property type="entry name" value="FeoA"/>
    <property type="match status" value="1"/>
</dbReference>
<dbReference type="SMART" id="SM00899">
    <property type="entry name" value="FeoA"/>
    <property type="match status" value="1"/>
</dbReference>
<dbReference type="EMBL" id="SSFD01000014">
    <property type="protein sequence ID" value="TXH92205.1"/>
    <property type="molecule type" value="Genomic_DNA"/>
</dbReference>
<feature type="domain" description="Ferrous iron transporter FeoA-like" evidence="2">
    <location>
        <begin position="1"/>
        <end position="74"/>
    </location>
</feature>
<accession>A0A5C7TAT6</accession>